<dbReference type="InterPro" id="IPR027359">
    <property type="entry name" value="Volt_channel_dom_sf"/>
</dbReference>
<accession>A0A7S4SV23</accession>
<evidence type="ECO:0000256" key="2">
    <source>
        <dbReference type="ARBA" id="ARBA00022448"/>
    </source>
</evidence>
<evidence type="ECO:0000256" key="11">
    <source>
        <dbReference type="ARBA" id="ARBA00023136"/>
    </source>
</evidence>
<evidence type="ECO:0000256" key="10">
    <source>
        <dbReference type="ARBA" id="ARBA00023065"/>
    </source>
</evidence>
<dbReference type="PANTHER" id="PTHR45628">
    <property type="entry name" value="VOLTAGE-DEPENDENT CALCIUM CHANNEL TYPE A SUBUNIT ALPHA-1"/>
    <property type="match status" value="1"/>
</dbReference>
<keyword evidence="4" id="KW-0109">Calcium transport</keyword>
<dbReference type="PROSITE" id="PS00018">
    <property type="entry name" value="EF_HAND_1"/>
    <property type="match status" value="1"/>
</dbReference>
<keyword evidence="12" id="KW-0325">Glycoprotein</keyword>
<dbReference type="GO" id="GO:0005891">
    <property type="term" value="C:voltage-gated calcium channel complex"/>
    <property type="evidence" value="ECO:0007669"/>
    <property type="project" value="TreeGrafter"/>
</dbReference>
<dbReference type="GO" id="GO:0008331">
    <property type="term" value="F:high voltage-gated calcium channel activity"/>
    <property type="evidence" value="ECO:0007669"/>
    <property type="project" value="TreeGrafter"/>
</dbReference>
<evidence type="ECO:0000256" key="9">
    <source>
        <dbReference type="ARBA" id="ARBA00022989"/>
    </source>
</evidence>
<evidence type="ECO:0000256" key="6">
    <source>
        <dbReference type="ARBA" id="ARBA00022692"/>
    </source>
</evidence>
<dbReference type="InterPro" id="IPR050599">
    <property type="entry name" value="VDCC_alpha-1_subunit"/>
</dbReference>
<evidence type="ECO:0000256" key="5">
    <source>
        <dbReference type="ARBA" id="ARBA00022673"/>
    </source>
</evidence>
<dbReference type="Gene3D" id="1.20.120.350">
    <property type="entry name" value="Voltage-gated potassium channels. Chain C"/>
    <property type="match status" value="1"/>
</dbReference>
<reference evidence="17" key="1">
    <citation type="submission" date="2021-01" db="EMBL/GenBank/DDBJ databases">
        <authorList>
            <person name="Corre E."/>
            <person name="Pelletier E."/>
            <person name="Niang G."/>
            <person name="Scheremetjew M."/>
            <person name="Finn R."/>
            <person name="Kale V."/>
            <person name="Holt S."/>
            <person name="Cochrane G."/>
            <person name="Meng A."/>
            <person name="Brown T."/>
            <person name="Cohen L."/>
        </authorList>
    </citation>
    <scope>NUCLEOTIDE SEQUENCE</scope>
    <source>
        <strain evidence="17">CCMP3105</strain>
    </source>
</reference>
<keyword evidence="11 15" id="KW-0472">Membrane</keyword>
<evidence type="ECO:0000256" key="14">
    <source>
        <dbReference type="SAM" id="MobiDB-lite"/>
    </source>
</evidence>
<feature type="transmembrane region" description="Helical" evidence="15">
    <location>
        <begin position="276"/>
        <end position="301"/>
    </location>
</feature>
<keyword evidence="13" id="KW-0407">Ion channel</keyword>
<dbReference type="SUPFAM" id="SSF47473">
    <property type="entry name" value="EF-hand"/>
    <property type="match status" value="1"/>
</dbReference>
<dbReference type="Pfam" id="PF00520">
    <property type="entry name" value="Ion_trans"/>
    <property type="match status" value="1"/>
</dbReference>
<dbReference type="Gene3D" id="1.10.287.70">
    <property type="match status" value="1"/>
</dbReference>
<dbReference type="CDD" id="cd00051">
    <property type="entry name" value="EFh"/>
    <property type="match status" value="1"/>
</dbReference>
<feature type="compositionally biased region" description="Low complexity" evidence="14">
    <location>
        <begin position="187"/>
        <end position="202"/>
    </location>
</feature>
<dbReference type="PANTHER" id="PTHR45628:SF7">
    <property type="entry name" value="VOLTAGE-DEPENDENT CALCIUM CHANNEL TYPE A SUBUNIT ALPHA-1"/>
    <property type="match status" value="1"/>
</dbReference>
<dbReference type="InterPro" id="IPR005821">
    <property type="entry name" value="Ion_trans_dom"/>
</dbReference>
<keyword evidence="6 15" id="KW-0812">Transmembrane</keyword>
<evidence type="ECO:0000256" key="1">
    <source>
        <dbReference type="ARBA" id="ARBA00004141"/>
    </source>
</evidence>
<protein>
    <recommendedName>
        <fullName evidence="16">EF-hand domain-containing protein</fullName>
    </recommendedName>
</protein>
<sequence length="709" mass="79435">MEPLDSRMQPHNGDGRAEWAEPVCGNGVVQDPDLKSDPRMSPRILDSARSSESCSELDGGAECPCVDSIAEERELLASLLEACTKQLEKELRRRLQQQRMAMEDAISQTLESFRREASYRCSPERKGRHVPSEEQQGRPTEPAVREVFAPEAVRMEPKPSPPVSRRYSPEPKGRHVPGEDQQGRPTEQAVREAVAPEVVRTESQARSPLARSDTGVLPPRRSTKRSHFSQAVQRDVSNMGGRPEEGREDGSRASRLPSRLEDRYGERIRMLYPSTFIHGTVFNLLSAALILSNAVFIGYQTHAGIGHQFGAIDGSSASEPSWQMAETIFLVLFTLELMLRIGTDRLAFIRGVEWRWNLFDSVIVGFSLVETVAESILRGAGLHFPFLRLVRVVRVLRVLKVLHMIPFFKRLGLMMTSVAASLSALAPAFVLLILVIYMFGICMMQGVITHLETNTVKMKEAWLSTLEFRFGTISATMQTMFMSITGGLSWVEVLDGLSQIDGLYHIVYMFYVGFVQICVLNIVTGVFVDTVHQMYQPERDEMIERETSKRKAMLRNLKNLLEEADADGSGSITWEEFDRFTQNPHIQMYLSAHEIDIKQAQEIFNHIDRNCVGEVSIDEFVLSFLEFKGAAKGADVVILRNDVNKILTKLTPFIQESSKSTAELKRMLAQTQCGMPIDMYDTEQVVGPMRVGKGSFVPGRGKGGKGALV</sequence>
<evidence type="ECO:0000256" key="7">
    <source>
        <dbReference type="ARBA" id="ARBA00022837"/>
    </source>
</evidence>
<comment type="subcellular location">
    <subcellularLocation>
        <location evidence="1">Membrane</location>
        <topology evidence="1">Multi-pass membrane protein</topology>
    </subcellularLocation>
</comment>
<dbReference type="InterPro" id="IPR018247">
    <property type="entry name" value="EF_Hand_1_Ca_BS"/>
</dbReference>
<evidence type="ECO:0000256" key="15">
    <source>
        <dbReference type="SAM" id="Phobius"/>
    </source>
</evidence>
<keyword evidence="8" id="KW-0851">Voltage-gated channel</keyword>
<dbReference type="InterPro" id="IPR002048">
    <property type="entry name" value="EF_hand_dom"/>
</dbReference>
<dbReference type="EMBL" id="HBNR01077876">
    <property type="protein sequence ID" value="CAE4654387.1"/>
    <property type="molecule type" value="Transcribed_RNA"/>
</dbReference>
<name>A0A7S4SV23_9DINO</name>
<keyword evidence="3" id="KW-0597">Phosphoprotein</keyword>
<evidence type="ECO:0000256" key="13">
    <source>
        <dbReference type="ARBA" id="ARBA00023303"/>
    </source>
</evidence>
<evidence type="ECO:0000256" key="4">
    <source>
        <dbReference type="ARBA" id="ARBA00022568"/>
    </source>
</evidence>
<keyword evidence="9 15" id="KW-1133">Transmembrane helix</keyword>
<dbReference type="PROSITE" id="PS50222">
    <property type="entry name" value="EF_HAND_2"/>
    <property type="match status" value="2"/>
</dbReference>
<keyword evidence="5" id="KW-0107">Calcium channel</keyword>
<feature type="compositionally biased region" description="Basic and acidic residues" evidence="14">
    <location>
        <begin position="112"/>
        <end position="136"/>
    </location>
</feature>
<feature type="region of interest" description="Disordered" evidence="14">
    <location>
        <begin position="1"/>
        <end position="59"/>
    </location>
</feature>
<proteinExistence type="predicted"/>
<organism evidence="17">
    <name type="scientific">Alexandrium monilatum</name>
    <dbReference type="NCBI Taxonomy" id="311494"/>
    <lineage>
        <taxon>Eukaryota</taxon>
        <taxon>Sar</taxon>
        <taxon>Alveolata</taxon>
        <taxon>Dinophyceae</taxon>
        <taxon>Gonyaulacales</taxon>
        <taxon>Pyrocystaceae</taxon>
        <taxon>Alexandrium</taxon>
    </lineage>
</organism>
<dbReference type="AlphaFoldDB" id="A0A7S4SV23"/>
<evidence type="ECO:0000256" key="3">
    <source>
        <dbReference type="ARBA" id="ARBA00022553"/>
    </source>
</evidence>
<feature type="transmembrane region" description="Helical" evidence="15">
    <location>
        <begin position="503"/>
        <end position="528"/>
    </location>
</feature>
<keyword evidence="10" id="KW-0406">Ion transport</keyword>
<evidence type="ECO:0000256" key="8">
    <source>
        <dbReference type="ARBA" id="ARBA00022882"/>
    </source>
</evidence>
<gene>
    <name evidence="17" type="ORF">AMON00008_LOCUS55452</name>
</gene>
<keyword evidence="2" id="KW-0813">Transport</keyword>
<feature type="domain" description="EF-hand" evidence="16">
    <location>
        <begin position="552"/>
        <end position="587"/>
    </location>
</feature>
<dbReference type="SUPFAM" id="SSF81324">
    <property type="entry name" value="Voltage-gated potassium channels"/>
    <property type="match status" value="1"/>
</dbReference>
<dbReference type="InterPro" id="IPR011992">
    <property type="entry name" value="EF-hand-dom_pair"/>
</dbReference>
<feature type="compositionally biased region" description="Basic and acidic residues" evidence="14">
    <location>
        <begin position="167"/>
        <end position="182"/>
    </location>
</feature>
<dbReference type="Gene3D" id="1.10.238.10">
    <property type="entry name" value="EF-hand"/>
    <property type="match status" value="1"/>
</dbReference>
<evidence type="ECO:0000259" key="16">
    <source>
        <dbReference type="PROSITE" id="PS50222"/>
    </source>
</evidence>
<feature type="region of interest" description="Disordered" evidence="14">
    <location>
        <begin position="109"/>
        <end position="258"/>
    </location>
</feature>
<keyword evidence="7" id="KW-0106">Calcium</keyword>
<dbReference type="GO" id="GO:0005509">
    <property type="term" value="F:calcium ion binding"/>
    <property type="evidence" value="ECO:0007669"/>
    <property type="project" value="InterPro"/>
</dbReference>
<feature type="transmembrane region" description="Helical" evidence="15">
    <location>
        <begin position="428"/>
        <end position="449"/>
    </location>
</feature>
<evidence type="ECO:0000313" key="17">
    <source>
        <dbReference type="EMBL" id="CAE4654387.1"/>
    </source>
</evidence>
<dbReference type="GO" id="GO:0098703">
    <property type="term" value="P:calcium ion import across plasma membrane"/>
    <property type="evidence" value="ECO:0007669"/>
    <property type="project" value="TreeGrafter"/>
</dbReference>
<feature type="domain" description="EF-hand" evidence="16">
    <location>
        <begin position="595"/>
        <end position="630"/>
    </location>
</feature>
<dbReference type="Pfam" id="PF13499">
    <property type="entry name" value="EF-hand_7"/>
    <property type="match status" value="1"/>
</dbReference>
<evidence type="ECO:0000256" key="12">
    <source>
        <dbReference type="ARBA" id="ARBA00023180"/>
    </source>
</evidence>
<feature type="compositionally biased region" description="Basic and acidic residues" evidence="14">
    <location>
        <begin position="242"/>
        <end position="258"/>
    </location>
</feature>